<sequence>MRHHLRRAKHVYETRGLVETVRAALGYAPIELNNLAFRSRYGSGTRVMDEKWDTLVVLDACRYDMFADRAEAFAGRLDADCRLESRISLGSTSEEFLECNFANGTFHDTVYVNTNPYLPRLGLDDGTFHAVVDLLSAWDDDRQTVHPETVVEAALDARDRFPNKRLIVHFMQPHYPFIGEVGRRIDARGWWADASAADPGSDGGAVDGDSVWQRLRNGDDLDIELVWRAYRENLDVALDHAETLLADLPGRTVLSADHGNLVGERFRPIPSRRKYGHPYGVYLPELVRVPWFVVESTDRPAIRADPPIEQRSPSETDVTDRLEALGYR</sequence>
<organism evidence="1 2">
    <name type="scientific">Natronomonas moolapensis (strain DSM 18674 / CECT 7526 / JCM 14361 / 8.8.11)</name>
    <dbReference type="NCBI Taxonomy" id="268739"/>
    <lineage>
        <taxon>Archaea</taxon>
        <taxon>Methanobacteriati</taxon>
        <taxon>Methanobacteriota</taxon>
        <taxon>Stenosarchaea group</taxon>
        <taxon>Halobacteria</taxon>
        <taxon>Halobacteriales</taxon>
        <taxon>Natronomonadaceae</taxon>
        <taxon>Natronomonas</taxon>
    </lineage>
</organism>
<protein>
    <submittedName>
        <fullName evidence="1">AlkP-core domain protein</fullName>
    </submittedName>
</protein>
<dbReference type="AlphaFoldDB" id="M1Y536"/>
<dbReference type="KEGG" id="nmo:Nmlp_3532"/>
<dbReference type="RefSeq" id="WP_015410394.1">
    <property type="nucleotide sequence ID" value="NC_020388.1"/>
</dbReference>
<dbReference type="eggNOG" id="arCOG04525">
    <property type="taxonomic scope" value="Archaea"/>
</dbReference>
<dbReference type="Proteomes" id="UP000011867">
    <property type="component" value="Chromosome"/>
</dbReference>
<dbReference type="STRING" id="268739.Nmlp_3532"/>
<dbReference type="HOGENOM" id="CLU_069530_0_0_2"/>
<keyword evidence="2" id="KW-1185">Reference proteome</keyword>
<proteinExistence type="predicted"/>
<name>M1Y536_NATM8</name>
<gene>
    <name evidence="1" type="ordered locus">Nmlp_3532</name>
</gene>
<dbReference type="EMBL" id="HF582854">
    <property type="protein sequence ID" value="CCQ37657.1"/>
    <property type="molecule type" value="Genomic_DNA"/>
</dbReference>
<evidence type="ECO:0000313" key="1">
    <source>
        <dbReference type="EMBL" id="CCQ37657.1"/>
    </source>
</evidence>
<evidence type="ECO:0000313" key="2">
    <source>
        <dbReference type="Proteomes" id="UP000011867"/>
    </source>
</evidence>
<accession>M1Y536</accession>
<dbReference type="GeneID" id="14651927"/>
<reference evidence="1 2" key="1">
    <citation type="journal article" date="2013" name="Genome Announc.">
        <title>Genome of the haloarchaeon Natronomonas moolapensis, a neutrophilic member of a previously haloalkaliphilic genus.</title>
        <authorList>
            <person name="Dyall-Smith M.L."/>
            <person name="Pfeiffer F."/>
            <person name="Oberwinkler T."/>
            <person name="Klee K."/>
            <person name="Rampp M."/>
            <person name="Palm P."/>
            <person name="Gross K."/>
            <person name="Schuster S.C."/>
            <person name="Oesterhelt D."/>
        </authorList>
    </citation>
    <scope>NUCLEOTIDE SEQUENCE [LARGE SCALE GENOMIC DNA]</scope>
    <source>
        <strain evidence="2">DSM 18674 / JCM 14361 / 8.8.11</strain>
    </source>
</reference>